<dbReference type="PROSITE" id="PS50887">
    <property type="entry name" value="GGDEF"/>
    <property type="match status" value="1"/>
</dbReference>
<feature type="transmembrane region" description="Helical" evidence="1">
    <location>
        <begin position="93"/>
        <end position="113"/>
    </location>
</feature>
<keyword evidence="1" id="KW-0472">Membrane</keyword>
<evidence type="ECO:0000256" key="1">
    <source>
        <dbReference type="SAM" id="Phobius"/>
    </source>
</evidence>
<feature type="domain" description="GGDEF" evidence="2">
    <location>
        <begin position="232"/>
        <end position="351"/>
    </location>
</feature>
<keyword evidence="1" id="KW-1133">Transmembrane helix</keyword>
<proteinExistence type="predicted"/>
<feature type="transmembrane region" description="Helical" evidence="1">
    <location>
        <begin position="119"/>
        <end position="139"/>
    </location>
</feature>
<feature type="transmembrane region" description="Helical" evidence="1">
    <location>
        <begin position="6"/>
        <end position="28"/>
    </location>
</feature>
<dbReference type="InterPro" id="IPR029787">
    <property type="entry name" value="Nucleotide_cyclase"/>
</dbReference>
<dbReference type="RefSeq" id="WP_331844464.1">
    <property type="nucleotide sequence ID" value="NZ_JAZHPZ010000001.1"/>
</dbReference>
<feature type="transmembrane region" description="Helical" evidence="1">
    <location>
        <begin position="151"/>
        <end position="167"/>
    </location>
</feature>
<dbReference type="SUPFAM" id="SSF55073">
    <property type="entry name" value="Nucleotide cyclase"/>
    <property type="match status" value="1"/>
</dbReference>
<protein>
    <recommendedName>
        <fullName evidence="2">GGDEF domain-containing protein</fullName>
    </recommendedName>
</protein>
<comment type="caution">
    <text evidence="3">The sequence shown here is derived from an EMBL/GenBank/DDBJ whole genome shotgun (WGS) entry which is preliminary data.</text>
</comment>
<reference evidence="3 4" key="1">
    <citation type="submission" date="2024-02" db="EMBL/GenBank/DDBJ databases">
        <title>A nitrogen-fixing paenibacillus bacterium.</title>
        <authorList>
            <person name="Zhang W.L."/>
            <person name="Chen S.F."/>
        </authorList>
    </citation>
    <scope>NUCLEOTIDE SEQUENCE [LARGE SCALE GENOMIC DNA]</scope>
    <source>
        <strain evidence="3 4">M1</strain>
    </source>
</reference>
<organism evidence="3 4">
    <name type="scientific">Paenibacillus haidiansis</name>
    <dbReference type="NCBI Taxonomy" id="1574488"/>
    <lineage>
        <taxon>Bacteria</taxon>
        <taxon>Bacillati</taxon>
        <taxon>Bacillota</taxon>
        <taxon>Bacilli</taxon>
        <taxon>Bacillales</taxon>
        <taxon>Paenibacillaceae</taxon>
        <taxon>Paenibacillus</taxon>
    </lineage>
</organism>
<evidence type="ECO:0000313" key="3">
    <source>
        <dbReference type="EMBL" id="MEF2964217.1"/>
    </source>
</evidence>
<keyword evidence="4" id="KW-1185">Reference proteome</keyword>
<sequence length="362" mass="41127">MERFQALQDGLVIGMSLVLFLMSGLMYLKWRNQLYLNFTGAALLAMVSSFGMAVFSHELNVLFLFFASLFTCGFIMQQINSFRLFYSKREDKLYIHLGATFLTVMTAAASLFLPPEMPPLLLLMAVAGLGFYCVFKLFADDGMKLRNTISLGLYGVYVLCLFVWAITKVHRLLLFGNLFLILSLLAMFALLFERIVGMMQAATYTSTRDEISGLFTRKHFVQQAQQWLNRKQAYGMIYIEMDAGRDNINLSNDEIVKNLGAAIRKYTAEYGISGRYVPDGFIVLVTKPSVEIGDLAERIRMRLEAELPESIFTGCMLIREETDPEQVIQEAQKSAQRSRMNRMDKIYSLDQSKVLTDSGVPF</sequence>
<accession>A0ABU7VMX3</accession>
<keyword evidence="1" id="KW-0812">Transmembrane</keyword>
<evidence type="ECO:0000259" key="2">
    <source>
        <dbReference type="PROSITE" id="PS50887"/>
    </source>
</evidence>
<gene>
    <name evidence="3" type="ORF">V3851_00115</name>
</gene>
<feature type="transmembrane region" description="Helical" evidence="1">
    <location>
        <begin position="35"/>
        <end position="55"/>
    </location>
</feature>
<dbReference type="Proteomes" id="UP001306950">
    <property type="component" value="Unassembled WGS sequence"/>
</dbReference>
<dbReference type="Gene3D" id="3.30.70.270">
    <property type="match status" value="1"/>
</dbReference>
<dbReference type="SMART" id="SM00267">
    <property type="entry name" value="GGDEF"/>
    <property type="match status" value="1"/>
</dbReference>
<dbReference type="EMBL" id="JAZHPZ010000001">
    <property type="protein sequence ID" value="MEF2964217.1"/>
    <property type="molecule type" value="Genomic_DNA"/>
</dbReference>
<feature type="transmembrane region" description="Helical" evidence="1">
    <location>
        <begin position="173"/>
        <end position="192"/>
    </location>
</feature>
<feature type="transmembrane region" description="Helical" evidence="1">
    <location>
        <begin position="61"/>
        <end position="81"/>
    </location>
</feature>
<evidence type="ECO:0000313" key="4">
    <source>
        <dbReference type="Proteomes" id="UP001306950"/>
    </source>
</evidence>
<dbReference type="InterPro" id="IPR000160">
    <property type="entry name" value="GGDEF_dom"/>
</dbReference>
<name>A0ABU7VMX3_9BACL</name>
<dbReference type="InterPro" id="IPR043128">
    <property type="entry name" value="Rev_trsase/Diguanyl_cyclase"/>
</dbReference>